<dbReference type="PROSITE" id="PS01029">
    <property type="entry name" value="DEHYDROQUINASE_II"/>
    <property type="match status" value="1"/>
</dbReference>
<evidence type="ECO:0000313" key="13">
    <source>
        <dbReference type="Proteomes" id="UP000199109"/>
    </source>
</evidence>
<dbReference type="GO" id="GO:0003855">
    <property type="term" value="F:3-dehydroquinate dehydratase activity"/>
    <property type="evidence" value="ECO:0007669"/>
    <property type="project" value="UniProtKB-UniRule"/>
</dbReference>
<evidence type="ECO:0000256" key="6">
    <source>
        <dbReference type="ARBA" id="ARBA00012060"/>
    </source>
</evidence>
<evidence type="ECO:0000256" key="8">
    <source>
        <dbReference type="HAMAP-Rule" id="MF_00169"/>
    </source>
</evidence>
<dbReference type="Proteomes" id="UP000199109">
    <property type="component" value="Unassembled WGS sequence"/>
</dbReference>
<dbReference type="RefSeq" id="WP_091869865.1">
    <property type="nucleotide sequence ID" value="NZ_FNAO01000006.1"/>
</dbReference>
<keyword evidence="8" id="KW-0028">Amino-acid biosynthesis</keyword>
<dbReference type="HAMAP" id="MF_00169">
    <property type="entry name" value="AroQ"/>
    <property type="match status" value="1"/>
</dbReference>
<dbReference type="InterPro" id="IPR001874">
    <property type="entry name" value="DHquinase_II"/>
</dbReference>
<feature type="binding site" evidence="8 10">
    <location>
        <position position="71"/>
    </location>
    <ligand>
        <name>substrate</name>
    </ligand>
</feature>
<accession>A0A1G7E9C6</accession>
<comment type="function">
    <text evidence="2 8">Catalyzes a trans-dehydration via an enolate intermediate.</text>
</comment>
<evidence type="ECO:0000256" key="7">
    <source>
        <dbReference type="ARBA" id="ARBA00023239"/>
    </source>
</evidence>
<dbReference type="AlphaFoldDB" id="A0A1G7E9C6"/>
<dbReference type="GO" id="GO:0009423">
    <property type="term" value="P:chorismate biosynthetic process"/>
    <property type="evidence" value="ECO:0007669"/>
    <property type="project" value="UniProtKB-UniRule"/>
</dbReference>
<comment type="catalytic activity">
    <reaction evidence="1 8">
        <text>3-dehydroquinate = 3-dehydroshikimate + H2O</text>
        <dbReference type="Rhea" id="RHEA:21096"/>
        <dbReference type="ChEBI" id="CHEBI:15377"/>
        <dbReference type="ChEBI" id="CHEBI:16630"/>
        <dbReference type="ChEBI" id="CHEBI:32364"/>
        <dbReference type="EC" id="4.2.1.10"/>
    </reaction>
</comment>
<proteinExistence type="inferred from homology"/>
<keyword evidence="13" id="KW-1185">Reference proteome</keyword>
<dbReference type="OrthoDB" id="9790793at2"/>
<evidence type="ECO:0000256" key="4">
    <source>
        <dbReference type="ARBA" id="ARBA00011037"/>
    </source>
</evidence>
<comment type="subunit">
    <text evidence="5 8">Homododecamer.</text>
</comment>
<feature type="binding site" evidence="8 10">
    <location>
        <position position="84"/>
    </location>
    <ligand>
        <name>substrate</name>
    </ligand>
</feature>
<feature type="site" description="Transition state stabilizer" evidence="8 11">
    <location>
        <position position="17"/>
    </location>
</feature>
<evidence type="ECO:0000256" key="1">
    <source>
        <dbReference type="ARBA" id="ARBA00001864"/>
    </source>
</evidence>
<name>A0A1G7E9C6_9FLAO</name>
<dbReference type="NCBIfam" id="NF003807">
    <property type="entry name" value="PRK05395.1-4"/>
    <property type="match status" value="1"/>
</dbReference>
<evidence type="ECO:0000256" key="2">
    <source>
        <dbReference type="ARBA" id="ARBA00003924"/>
    </source>
</evidence>
<evidence type="ECO:0000256" key="11">
    <source>
        <dbReference type="PIRSR" id="PIRSR001399-3"/>
    </source>
</evidence>
<reference evidence="12 13" key="1">
    <citation type="submission" date="2016-10" db="EMBL/GenBank/DDBJ databases">
        <authorList>
            <person name="de Groot N.N."/>
        </authorList>
    </citation>
    <scope>NUCLEOTIDE SEQUENCE [LARGE SCALE GENOMIC DNA]</scope>
    <source>
        <strain evidence="12 13">DSM 23421</strain>
    </source>
</reference>
<dbReference type="Pfam" id="PF01220">
    <property type="entry name" value="DHquinase_II"/>
    <property type="match status" value="1"/>
</dbReference>
<evidence type="ECO:0000313" key="12">
    <source>
        <dbReference type="EMBL" id="SDE60324.1"/>
    </source>
</evidence>
<dbReference type="EMBL" id="FNAO01000006">
    <property type="protein sequence ID" value="SDE60324.1"/>
    <property type="molecule type" value="Genomic_DNA"/>
</dbReference>
<feature type="binding site" evidence="8 10">
    <location>
        <begin position="98"/>
        <end position="99"/>
    </location>
    <ligand>
        <name>substrate</name>
    </ligand>
</feature>
<dbReference type="UniPathway" id="UPA00053">
    <property type="reaction ID" value="UER00086"/>
</dbReference>
<dbReference type="CDD" id="cd00466">
    <property type="entry name" value="DHQase_II"/>
    <property type="match status" value="1"/>
</dbReference>
<keyword evidence="8" id="KW-0057">Aromatic amino acid biosynthesis</keyword>
<dbReference type="NCBIfam" id="TIGR01088">
    <property type="entry name" value="aroQ"/>
    <property type="match status" value="1"/>
</dbReference>
<dbReference type="STRING" id="641691.SAMN05421636_10692"/>
<dbReference type="InterPro" id="IPR018509">
    <property type="entry name" value="DHquinase_II_CS"/>
</dbReference>
<evidence type="ECO:0000256" key="3">
    <source>
        <dbReference type="ARBA" id="ARBA00004902"/>
    </source>
</evidence>
<protein>
    <recommendedName>
        <fullName evidence="6 8">3-dehydroquinate dehydratase</fullName>
        <shortName evidence="8">3-dehydroquinase</shortName>
        <ecNumber evidence="6 8">4.2.1.10</ecNumber>
    </recommendedName>
    <alternativeName>
        <fullName evidence="8">Type II DHQase</fullName>
    </alternativeName>
</protein>
<evidence type="ECO:0000256" key="5">
    <source>
        <dbReference type="ARBA" id="ARBA00011193"/>
    </source>
</evidence>
<dbReference type="PIRSF" id="PIRSF001399">
    <property type="entry name" value="DHquinase_II"/>
    <property type="match status" value="1"/>
</dbReference>
<feature type="binding site" evidence="8 10">
    <location>
        <position position="77"/>
    </location>
    <ligand>
        <name>substrate</name>
    </ligand>
</feature>
<dbReference type="EC" id="4.2.1.10" evidence="6 8"/>
<dbReference type="GO" id="GO:0008652">
    <property type="term" value="P:amino acid biosynthetic process"/>
    <property type="evidence" value="ECO:0007669"/>
    <property type="project" value="UniProtKB-KW"/>
</dbReference>
<keyword evidence="7 8" id="KW-0456">Lyase</keyword>
<dbReference type="SUPFAM" id="SSF52304">
    <property type="entry name" value="Type II 3-dehydroquinate dehydratase"/>
    <property type="match status" value="1"/>
</dbReference>
<comment type="pathway">
    <text evidence="3 8">Metabolic intermediate biosynthesis; chorismate biosynthesis; chorismate from D-erythrose 4-phosphate and phosphoenolpyruvate: step 3/7.</text>
</comment>
<feature type="binding site" evidence="8 10">
    <location>
        <position position="108"/>
    </location>
    <ligand>
        <name>substrate</name>
    </ligand>
</feature>
<comment type="similarity">
    <text evidence="4 8">Belongs to the type-II 3-dehydroquinase family.</text>
</comment>
<dbReference type="InterPro" id="IPR036441">
    <property type="entry name" value="DHquinase_II_sf"/>
</dbReference>
<evidence type="ECO:0000256" key="9">
    <source>
        <dbReference type="PIRSR" id="PIRSR001399-1"/>
    </source>
</evidence>
<evidence type="ECO:0000256" key="10">
    <source>
        <dbReference type="PIRSR" id="PIRSR001399-2"/>
    </source>
</evidence>
<gene>
    <name evidence="8" type="primary">aroQ</name>
    <name evidence="12" type="ORF">SAMN05421636_10692</name>
</gene>
<dbReference type="GO" id="GO:0009073">
    <property type="term" value="P:aromatic amino acid family biosynthetic process"/>
    <property type="evidence" value="ECO:0007669"/>
    <property type="project" value="UniProtKB-KW"/>
</dbReference>
<dbReference type="NCBIfam" id="NF003805">
    <property type="entry name" value="PRK05395.1-2"/>
    <property type="match status" value="1"/>
</dbReference>
<dbReference type="NCBIfam" id="NF003806">
    <property type="entry name" value="PRK05395.1-3"/>
    <property type="match status" value="1"/>
</dbReference>
<feature type="active site" description="Proton acceptor" evidence="8 9">
    <location>
        <position position="22"/>
    </location>
</feature>
<dbReference type="PANTHER" id="PTHR21272:SF3">
    <property type="entry name" value="CATABOLIC 3-DEHYDROQUINASE"/>
    <property type="match status" value="1"/>
</dbReference>
<dbReference type="PANTHER" id="PTHR21272">
    <property type="entry name" value="CATABOLIC 3-DEHYDROQUINASE"/>
    <property type="match status" value="1"/>
</dbReference>
<organism evidence="12 13">
    <name type="scientific">Pricia antarctica</name>
    <dbReference type="NCBI Taxonomy" id="641691"/>
    <lineage>
        <taxon>Bacteria</taxon>
        <taxon>Pseudomonadati</taxon>
        <taxon>Bacteroidota</taxon>
        <taxon>Flavobacteriia</taxon>
        <taxon>Flavobacteriales</taxon>
        <taxon>Flavobacteriaceae</taxon>
        <taxon>Pricia</taxon>
    </lineage>
</organism>
<dbReference type="GO" id="GO:0019631">
    <property type="term" value="P:quinate catabolic process"/>
    <property type="evidence" value="ECO:0007669"/>
    <property type="project" value="TreeGrafter"/>
</dbReference>
<feature type="active site" description="Proton donor" evidence="8 9">
    <location>
        <position position="97"/>
    </location>
</feature>
<dbReference type="Gene3D" id="3.40.50.9100">
    <property type="entry name" value="Dehydroquinase, class II"/>
    <property type="match status" value="1"/>
</dbReference>
<sequence length="138" mass="15397">MKILIVNGPNLNLLGKREPDIYGDQTFDDYFADLQFKFKEVQLEYFQSNIEGELIGKIQEVGFSYGGIVLNAAAYTHTSVGIGDAVKAIETPVVEVHISNTHQREPFRHISYISPNAKGVILGFGLKSYELAIQSFLE</sequence>